<gene>
    <name evidence="8" type="ORF">EMH_0001490</name>
</gene>
<evidence type="ECO:0000256" key="2">
    <source>
        <dbReference type="ARBA" id="ARBA00022670"/>
    </source>
</evidence>
<dbReference type="GO" id="GO:0006508">
    <property type="term" value="P:proteolysis"/>
    <property type="evidence" value="ECO:0007669"/>
    <property type="project" value="UniProtKB-KW"/>
</dbReference>
<dbReference type="InterPro" id="IPR033882">
    <property type="entry name" value="DDI1_N"/>
</dbReference>
<evidence type="ECO:0000313" key="9">
    <source>
        <dbReference type="Proteomes" id="UP000030744"/>
    </source>
</evidence>
<comment type="similarity">
    <text evidence="1">Belongs to the DDI1 family.</text>
</comment>
<dbReference type="SUPFAM" id="SSF50630">
    <property type="entry name" value="Acid proteases"/>
    <property type="match status" value="1"/>
</dbReference>
<dbReference type="RefSeq" id="XP_013351055.1">
    <property type="nucleotide sequence ID" value="XM_013495601.1"/>
</dbReference>
<dbReference type="OrthoDB" id="1047367at2759"/>
<protein>
    <submittedName>
        <fullName evidence="8">DNA-damage inducible protein, putative</fullName>
    </submittedName>
</protein>
<dbReference type="GO" id="GO:0004190">
    <property type="term" value="F:aspartic-type endopeptidase activity"/>
    <property type="evidence" value="ECO:0007669"/>
    <property type="project" value="UniProtKB-KW"/>
</dbReference>
<proteinExistence type="inferred from homology"/>
<evidence type="ECO:0000256" key="3">
    <source>
        <dbReference type="ARBA" id="ARBA00022750"/>
    </source>
</evidence>
<dbReference type="InterPro" id="IPR000626">
    <property type="entry name" value="Ubiquitin-like_dom"/>
</dbReference>
<dbReference type="Gene3D" id="3.10.20.90">
    <property type="entry name" value="Phosphatidylinositol 3-kinase Catalytic Subunit, Chain A, domain 1"/>
    <property type="match status" value="1"/>
</dbReference>
<organism evidence="8 9">
    <name type="scientific">Eimeria mitis</name>
    <dbReference type="NCBI Taxonomy" id="44415"/>
    <lineage>
        <taxon>Eukaryota</taxon>
        <taxon>Sar</taxon>
        <taxon>Alveolata</taxon>
        <taxon>Apicomplexa</taxon>
        <taxon>Conoidasida</taxon>
        <taxon>Coccidia</taxon>
        <taxon>Eucoccidiorida</taxon>
        <taxon>Eimeriorina</taxon>
        <taxon>Eimeriidae</taxon>
        <taxon>Eimeria</taxon>
    </lineage>
</organism>
<dbReference type="EMBL" id="HG681396">
    <property type="protein sequence ID" value="CDJ28481.1"/>
    <property type="molecule type" value="Genomic_DNA"/>
</dbReference>
<evidence type="ECO:0000256" key="1">
    <source>
        <dbReference type="ARBA" id="ARBA00009136"/>
    </source>
</evidence>
<dbReference type="PROSITE" id="PS50053">
    <property type="entry name" value="UBIQUITIN_2"/>
    <property type="match status" value="1"/>
</dbReference>
<dbReference type="CDD" id="cd01796">
    <property type="entry name" value="Ubl_Ddi1_like"/>
    <property type="match status" value="1"/>
</dbReference>
<dbReference type="Pfam" id="PF00240">
    <property type="entry name" value="ubiquitin"/>
    <property type="match status" value="1"/>
</dbReference>
<evidence type="ECO:0000256" key="6">
    <source>
        <dbReference type="SAM" id="MobiDB-lite"/>
    </source>
</evidence>
<dbReference type="AlphaFoldDB" id="U6JUQ2"/>
<evidence type="ECO:0000256" key="5">
    <source>
        <dbReference type="SAM" id="Coils"/>
    </source>
</evidence>
<sequence length="440" mass="46616">MIAFAWGFDLPDGQVFALDLTGEAEISALKDIISVELNIPPERQRILLDGQPLRNTARTLAEAGVGEGAMLLVLNEAPAPPVTAASRVISGATQERTQRAQQAPAPAARTPQRQQLPATLPFDFSSIVVDGGRVAQFPAGGNSGPPPSTSSAPASSTATSPLAPAGGTAAASLTSTIDAQVKALIRRRAEEAVAAATADPASLSIIRVQNPVIGDAIKAAVDERQAATLPRGTDAAQPAEAGAAMKQLMELLEKEYEAQKKEAQQFLLEELQQERINENYSMAREHLPEGFGSVCMLYIDVEINGVPCKAFVDSGAQQSILSLAFAEKCSLSSLIDKRFAGLAMGVGKAPIIGRVHLAPLKLGTKFCPCSFIVLEDTKMQMLLGLDMLRRYQMVIDLKKNVLIVEGEEIPFLSEAQIDKGLFGTGEAESQNSSKAAETTK</sequence>
<feature type="domain" description="Ubiquitin-like" evidence="7">
    <location>
        <begin position="12"/>
        <end position="80"/>
    </location>
</feature>
<dbReference type="Pfam" id="PF09668">
    <property type="entry name" value="Asp_protease"/>
    <property type="match status" value="1"/>
</dbReference>
<dbReference type="GeneID" id="25375224"/>
<dbReference type="Gene3D" id="2.40.70.10">
    <property type="entry name" value="Acid Proteases"/>
    <property type="match status" value="1"/>
</dbReference>
<reference evidence="8" key="2">
    <citation type="submission" date="2013-10" db="EMBL/GenBank/DDBJ databases">
        <authorList>
            <person name="Aslett M."/>
        </authorList>
    </citation>
    <scope>NUCLEOTIDE SEQUENCE [LARGE SCALE GENOMIC DNA]</scope>
    <source>
        <strain evidence="8">Houghton</strain>
    </source>
</reference>
<dbReference type="PANTHER" id="PTHR12917">
    <property type="entry name" value="ASPARTYL PROTEASE DDI-RELATED"/>
    <property type="match status" value="1"/>
</dbReference>
<feature type="region of interest" description="Disordered" evidence="6">
    <location>
        <begin position="135"/>
        <end position="171"/>
    </location>
</feature>
<keyword evidence="3" id="KW-0064">Aspartyl protease</keyword>
<feature type="region of interest" description="Disordered" evidence="6">
    <location>
        <begin position="92"/>
        <end position="116"/>
    </location>
</feature>
<accession>U6JUQ2</accession>
<dbReference type="Proteomes" id="UP000030744">
    <property type="component" value="Unassembled WGS sequence"/>
</dbReference>
<dbReference type="InterPro" id="IPR029071">
    <property type="entry name" value="Ubiquitin-like_domsf"/>
</dbReference>
<feature type="compositionally biased region" description="Low complexity" evidence="6">
    <location>
        <begin position="149"/>
        <end position="171"/>
    </location>
</feature>
<keyword evidence="4" id="KW-0378">Hydrolase</keyword>
<keyword evidence="9" id="KW-1185">Reference proteome</keyword>
<dbReference type="SUPFAM" id="SSF54236">
    <property type="entry name" value="Ubiquitin-like"/>
    <property type="match status" value="1"/>
</dbReference>
<evidence type="ECO:0000256" key="4">
    <source>
        <dbReference type="ARBA" id="ARBA00022801"/>
    </source>
</evidence>
<dbReference type="InterPro" id="IPR021109">
    <property type="entry name" value="Peptidase_aspartic_dom_sf"/>
</dbReference>
<dbReference type="VEuPathDB" id="ToxoDB:EMH_0001490"/>
<dbReference type="PANTHER" id="PTHR12917:SF1">
    <property type="entry name" value="AT13091P"/>
    <property type="match status" value="1"/>
</dbReference>
<dbReference type="SMART" id="SM00213">
    <property type="entry name" value="UBQ"/>
    <property type="match status" value="1"/>
</dbReference>
<keyword evidence="5" id="KW-0175">Coiled coil</keyword>
<evidence type="ECO:0000259" key="7">
    <source>
        <dbReference type="PROSITE" id="PS50053"/>
    </source>
</evidence>
<feature type="coiled-coil region" evidence="5">
    <location>
        <begin position="242"/>
        <end position="269"/>
    </location>
</feature>
<dbReference type="InterPro" id="IPR019103">
    <property type="entry name" value="Peptidase_aspartic_DDI1-type"/>
</dbReference>
<name>U6JUQ2_9EIME</name>
<keyword evidence="2" id="KW-0645">Protease</keyword>
<reference evidence="8" key="1">
    <citation type="submission" date="2013-10" db="EMBL/GenBank/DDBJ databases">
        <title>Genomic analysis of the causative agents of coccidiosis in chickens.</title>
        <authorList>
            <person name="Reid A.J."/>
            <person name="Blake D."/>
            <person name="Billington K."/>
            <person name="Browne H."/>
            <person name="Dunn M."/>
            <person name="Hung S."/>
            <person name="Kawahara F."/>
            <person name="Miranda-Saavedra D."/>
            <person name="Mourier T."/>
            <person name="Nagra H."/>
            <person name="Otto T.D."/>
            <person name="Rawlings N."/>
            <person name="Sanchez A."/>
            <person name="Sanders M."/>
            <person name="Subramaniam C."/>
            <person name="Tay Y."/>
            <person name="Dear P."/>
            <person name="Doerig C."/>
            <person name="Gruber A."/>
            <person name="Parkinson J."/>
            <person name="Shirley M."/>
            <person name="Wan K.L."/>
            <person name="Berriman M."/>
            <person name="Tomley F."/>
            <person name="Pain A."/>
        </authorList>
    </citation>
    <scope>NUCLEOTIDE SEQUENCE [LARGE SCALE GENOMIC DNA]</scope>
    <source>
        <strain evidence="8">Houghton</strain>
    </source>
</reference>
<evidence type="ECO:0000313" key="8">
    <source>
        <dbReference type="EMBL" id="CDJ28481.1"/>
    </source>
</evidence>
<dbReference type="CDD" id="cd05479">
    <property type="entry name" value="RP_DDI"/>
    <property type="match status" value="1"/>
</dbReference>